<evidence type="ECO:0000313" key="5">
    <source>
        <dbReference type="Proteomes" id="UP000294927"/>
    </source>
</evidence>
<dbReference type="RefSeq" id="WP_133901624.1">
    <property type="nucleotide sequence ID" value="NZ_SOCP01000002.1"/>
</dbReference>
<reference evidence="4 5" key="1">
    <citation type="submission" date="2019-03" db="EMBL/GenBank/DDBJ databases">
        <title>Genomic Encyclopedia of Archaeal and Bacterial Type Strains, Phase II (KMG-II): from individual species to whole genera.</title>
        <authorList>
            <person name="Goeker M."/>
        </authorList>
    </citation>
    <scope>NUCLEOTIDE SEQUENCE [LARGE SCALE GENOMIC DNA]</scope>
    <source>
        <strain evidence="4 5">DSM 45499</strain>
    </source>
</reference>
<protein>
    <submittedName>
        <fullName evidence="4">Nucleoside-diphosphate-sugar epimerase</fullName>
    </submittedName>
</protein>
<gene>
    <name evidence="4" type="ORF">CLV71_102442</name>
</gene>
<evidence type="ECO:0000259" key="3">
    <source>
        <dbReference type="Pfam" id="PF01370"/>
    </source>
</evidence>
<dbReference type="AlphaFoldDB" id="A0A4R7W2L8"/>
<sequence>MSTVLVVGGTGPTGYAIVRRLVAEGDKVTILHTGAHEVDFGTGGEDVEHVHTDPTSLAELKSALHGRSFDSAVSTSGRLRHVVTVLSGRIGRLVAVTGLPGYTAWKVPVGDPGQPMPLREDAKPPRPLGDLPGDRLSAGVQRGEALVAEAEARGAFTAAILRYTMVYGPYAYVPFEWYFVRRVLDGRRELALEGDGLMLPQRGYAENLAEAVLLTLTHPGAAGHTFNVGDEHVLSVAAIAATVAEALGHEFDVVPVPLAASPCGNPFALRQHTMFDLGALRALGYRDVVDVREATRRTARWMAEHPIGRGSPEERSLGDHCFDYDREDRVIEVYRKALQEVGG</sequence>
<name>A0A4R7W2L8_9PSEU</name>
<evidence type="ECO:0000313" key="4">
    <source>
        <dbReference type="EMBL" id="TDV56375.1"/>
    </source>
</evidence>
<feature type="region of interest" description="Disordered" evidence="2">
    <location>
        <begin position="113"/>
        <end position="135"/>
    </location>
</feature>
<comment type="caution">
    <text evidence="4">The sequence shown here is derived from an EMBL/GenBank/DDBJ whole genome shotgun (WGS) entry which is preliminary data.</text>
</comment>
<evidence type="ECO:0000256" key="1">
    <source>
        <dbReference type="ARBA" id="ARBA00007637"/>
    </source>
</evidence>
<feature type="domain" description="NAD-dependent epimerase/dehydratase" evidence="3">
    <location>
        <begin position="143"/>
        <end position="229"/>
    </location>
</feature>
<dbReference type="PANTHER" id="PTHR43000">
    <property type="entry name" value="DTDP-D-GLUCOSE 4,6-DEHYDRATASE-RELATED"/>
    <property type="match status" value="1"/>
</dbReference>
<evidence type="ECO:0000256" key="2">
    <source>
        <dbReference type="SAM" id="MobiDB-lite"/>
    </source>
</evidence>
<dbReference type="Proteomes" id="UP000294927">
    <property type="component" value="Unassembled WGS sequence"/>
</dbReference>
<proteinExistence type="inferred from homology"/>
<dbReference type="OrthoDB" id="9776016at2"/>
<comment type="similarity">
    <text evidence="1">Belongs to the NAD(P)-dependent epimerase/dehydratase family.</text>
</comment>
<dbReference type="Pfam" id="PF01370">
    <property type="entry name" value="Epimerase"/>
    <property type="match status" value="1"/>
</dbReference>
<dbReference type="SUPFAM" id="SSF51735">
    <property type="entry name" value="NAD(P)-binding Rossmann-fold domains"/>
    <property type="match status" value="1"/>
</dbReference>
<keyword evidence="5" id="KW-1185">Reference proteome</keyword>
<dbReference type="InterPro" id="IPR001509">
    <property type="entry name" value="Epimerase_deHydtase"/>
</dbReference>
<dbReference type="InterPro" id="IPR036291">
    <property type="entry name" value="NAD(P)-bd_dom_sf"/>
</dbReference>
<dbReference type="Gene3D" id="3.40.50.720">
    <property type="entry name" value="NAD(P)-binding Rossmann-like Domain"/>
    <property type="match status" value="1"/>
</dbReference>
<organism evidence="4 5">
    <name type="scientific">Actinophytocola oryzae</name>
    <dbReference type="NCBI Taxonomy" id="502181"/>
    <lineage>
        <taxon>Bacteria</taxon>
        <taxon>Bacillati</taxon>
        <taxon>Actinomycetota</taxon>
        <taxon>Actinomycetes</taxon>
        <taxon>Pseudonocardiales</taxon>
        <taxon>Pseudonocardiaceae</taxon>
    </lineage>
</organism>
<dbReference type="EMBL" id="SOCP01000002">
    <property type="protein sequence ID" value="TDV56375.1"/>
    <property type="molecule type" value="Genomic_DNA"/>
</dbReference>
<accession>A0A4R7W2L8</accession>